<comment type="caution">
    <text evidence="1">The sequence shown here is derived from an EMBL/GenBank/DDBJ whole genome shotgun (WGS) entry which is preliminary data.</text>
</comment>
<proteinExistence type="predicted"/>
<name>A0ABQ7TWE3_SOLTU</name>
<organism evidence="1 2">
    <name type="scientific">Solanum tuberosum</name>
    <name type="common">Potato</name>
    <dbReference type="NCBI Taxonomy" id="4113"/>
    <lineage>
        <taxon>Eukaryota</taxon>
        <taxon>Viridiplantae</taxon>
        <taxon>Streptophyta</taxon>
        <taxon>Embryophyta</taxon>
        <taxon>Tracheophyta</taxon>
        <taxon>Spermatophyta</taxon>
        <taxon>Magnoliopsida</taxon>
        <taxon>eudicotyledons</taxon>
        <taxon>Gunneridae</taxon>
        <taxon>Pentapetalae</taxon>
        <taxon>asterids</taxon>
        <taxon>lamiids</taxon>
        <taxon>Solanales</taxon>
        <taxon>Solanaceae</taxon>
        <taxon>Solanoideae</taxon>
        <taxon>Solaneae</taxon>
        <taxon>Solanum</taxon>
    </lineage>
</organism>
<reference evidence="1 2" key="1">
    <citation type="journal article" date="2021" name="bioRxiv">
        <title>Chromosome-scale and haplotype-resolved genome assembly of a tetraploid potato cultivar.</title>
        <authorList>
            <person name="Sun H."/>
            <person name="Jiao W.-B."/>
            <person name="Krause K."/>
            <person name="Campoy J.A."/>
            <person name="Goel M."/>
            <person name="Folz-Donahue K."/>
            <person name="Kukat C."/>
            <person name="Huettel B."/>
            <person name="Schneeberger K."/>
        </authorList>
    </citation>
    <scope>NUCLEOTIDE SEQUENCE [LARGE SCALE GENOMIC DNA]</scope>
    <source>
        <strain evidence="1">SolTubOtavaFocal</strain>
        <tissue evidence="1">Leaves</tissue>
    </source>
</reference>
<keyword evidence="2" id="KW-1185">Reference proteome</keyword>
<protein>
    <submittedName>
        <fullName evidence="1">Uncharacterized protein</fullName>
    </submittedName>
</protein>
<gene>
    <name evidence="1" type="ORF">KY290_037142</name>
</gene>
<dbReference type="Proteomes" id="UP000826656">
    <property type="component" value="Unassembled WGS sequence"/>
</dbReference>
<dbReference type="EMBL" id="JAIVGD010000028">
    <property type="protein sequence ID" value="KAH0738437.1"/>
    <property type="molecule type" value="Genomic_DNA"/>
</dbReference>
<sequence>MYVDRKPTITGQTTQIAKDNLCTLEFYESNFVVKNNETRTLLVKGSRKDVLYASEITTFMP</sequence>
<evidence type="ECO:0000313" key="1">
    <source>
        <dbReference type="EMBL" id="KAH0738437.1"/>
    </source>
</evidence>
<accession>A0ABQ7TWE3</accession>
<evidence type="ECO:0000313" key="2">
    <source>
        <dbReference type="Proteomes" id="UP000826656"/>
    </source>
</evidence>